<dbReference type="InterPro" id="IPR032675">
    <property type="entry name" value="LRR_dom_sf"/>
</dbReference>
<organism evidence="5 6">
    <name type="scientific">Cichlidogyrus casuarinus</name>
    <dbReference type="NCBI Taxonomy" id="1844966"/>
    <lineage>
        <taxon>Eukaryota</taxon>
        <taxon>Metazoa</taxon>
        <taxon>Spiralia</taxon>
        <taxon>Lophotrochozoa</taxon>
        <taxon>Platyhelminthes</taxon>
        <taxon>Monogenea</taxon>
        <taxon>Monopisthocotylea</taxon>
        <taxon>Dactylogyridea</taxon>
        <taxon>Ancyrocephalidae</taxon>
        <taxon>Cichlidogyrus</taxon>
    </lineage>
</organism>
<feature type="compositionally biased region" description="Acidic residues" evidence="4">
    <location>
        <begin position="158"/>
        <end position="168"/>
    </location>
</feature>
<comment type="similarity">
    <text evidence="3">Belongs to the ANP32 family.</text>
</comment>
<proteinExistence type="inferred from homology"/>
<dbReference type="PANTHER" id="PTHR11375">
    <property type="entry name" value="ACIDIC LEUCINE-RICH NUCLEAR PHOSPHOPROTEIN 32"/>
    <property type="match status" value="1"/>
</dbReference>
<dbReference type="PRINTS" id="PR00019">
    <property type="entry name" value="LEURICHRPT"/>
</dbReference>
<keyword evidence="2" id="KW-0677">Repeat</keyword>
<keyword evidence="1" id="KW-0433">Leucine-rich repeat</keyword>
<dbReference type="Pfam" id="PF12799">
    <property type="entry name" value="LRR_4"/>
    <property type="match status" value="1"/>
</dbReference>
<sequence>MSELTFAKKIEKELSSKKAEEIETLDLCGCTGESFEGLTDKFVNLKGIVANGCGLKSTEGLPVLKNLLKLDLSNNQITDLKAVAALPSLTVLELVNNNISDPAVLEPLYNHPKLECLNIEGNAIKKHEGYLDELFANLPHVVAIDGSHNPNDSTFAENGDDYDDEEYDSDHSGSESEEEVGLEALQRSGDLEDDEDEYNPDGEDEEEEDFEEEDDEDEEEGQNGKSDEKGAIKRKAETANGDVAESKHARVSETNGADSE</sequence>
<name>A0ABD2QEP7_9PLAT</name>
<keyword evidence="6" id="KW-1185">Reference proteome</keyword>
<dbReference type="AlphaFoldDB" id="A0ABD2QEP7"/>
<dbReference type="InterPro" id="IPR045081">
    <property type="entry name" value="AN32"/>
</dbReference>
<feature type="compositionally biased region" description="Acidic residues" evidence="4">
    <location>
        <begin position="191"/>
        <end position="221"/>
    </location>
</feature>
<evidence type="ECO:0000256" key="2">
    <source>
        <dbReference type="ARBA" id="ARBA00022737"/>
    </source>
</evidence>
<dbReference type="PROSITE" id="PS51450">
    <property type="entry name" value="LRR"/>
    <property type="match status" value="2"/>
</dbReference>
<dbReference type="PANTHER" id="PTHR11375:SF0">
    <property type="entry name" value="ACIDIC LEUCINE-RICH NUCLEAR PHOSPHOPROTEIN 32 FAMILY MEMBER A"/>
    <property type="match status" value="1"/>
</dbReference>
<dbReference type="InterPro" id="IPR001611">
    <property type="entry name" value="Leu-rich_rpt"/>
</dbReference>
<feature type="region of interest" description="Disordered" evidence="4">
    <location>
        <begin position="147"/>
        <end position="260"/>
    </location>
</feature>
<dbReference type="SUPFAM" id="SSF52058">
    <property type="entry name" value="L domain-like"/>
    <property type="match status" value="1"/>
</dbReference>
<comment type="caution">
    <text evidence="5">The sequence shown here is derived from an EMBL/GenBank/DDBJ whole genome shotgun (WGS) entry which is preliminary data.</text>
</comment>
<feature type="compositionally biased region" description="Basic and acidic residues" evidence="4">
    <location>
        <begin position="225"/>
        <end position="237"/>
    </location>
</feature>
<evidence type="ECO:0000256" key="3">
    <source>
        <dbReference type="ARBA" id="ARBA00025777"/>
    </source>
</evidence>
<evidence type="ECO:0000313" key="5">
    <source>
        <dbReference type="EMBL" id="KAL3318023.1"/>
    </source>
</evidence>
<reference evidence="5 6" key="1">
    <citation type="submission" date="2024-11" db="EMBL/GenBank/DDBJ databases">
        <title>Adaptive evolution of stress response genes in parasites aligns with host niche diversity.</title>
        <authorList>
            <person name="Hahn C."/>
            <person name="Resl P."/>
        </authorList>
    </citation>
    <scope>NUCLEOTIDE SEQUENCE [LARGE SCALE GENOMIC DNA]</scope>
    <source>
        <strain evidence="5">EGGRZ-B1_66</strain>
        <tissue evidence="5">Body</tissue>
    </source>
</reference>
<dbReference type="Proteomes" id="UP001626550">
    <property type="component" value="Unassembled WGS sequence"/>
</dbReference>
<protein>
    <submittedName>
        <fullName evidence="5">Acidic leucine-rich nuclear phosphoprotein 32 member B</fullName>
    </submittedName>
</protein>
<dbReference type="Gene3D" id="3.80.10.10">
    <property type="entry name" value="Ribonuclease Inhibitor"/>
    <property type="match status" value="1"/>
</dbReference>
<accession>A0ABD2QEP7</accession>
<dbReference type="InterPro" id="IPR025875">
    <property type="entry name" value="Leu-rich_rpt_4"/>
</dbReference>
<evidence type="ECO:0000313" key="6">
    <source>
        <dbReference type="Proteomes" id="UP001626550"/>
    </source>
</evidence>
<evidence type="ECO:0000256" key="1">
    <source>
        <dbReference type="ARBA" id="ARBA00022614"/>
    </source>
</evidence>
<dbReference type="EMBL" id="JBJKFK010000297">
    <property type="protein sequence ID" value="KAL3318023.1"/>
    <property type="molecule type" value="Genomic_DNA"/>
</dbReference>
<evidence type="ECO:0000256" key="4">
    <source>
        <dbReference type="SAM" id="MobiDB-lite"/>
    </source>
</evidence>
<gene>
    <name evidence="5" type="primary">ANP32B</name>
    <name evidence="5" type="ORF">Ciccas_003312</name>
</gene>